<dbReference type="PANTHER" id="PTHR30157:SF0">
    <property type="entry name" value="NADPH-DEPENDENT FERRIC-CHELATE REDUCTASE"/>
    <property type="match status" value="1"/>
</dbReference>
<reference evidence="4" key="1">
    <citation type="journal article" date="2019" name="Int. J. Syst. Evol. Microbiol.">
        <title>The Global Catalogue of Microorganisms (GCM) 10K type strain sequencing project: providing services to taxonomists for standard genome sequencing and annotation.</title>
        <authorList>
            <consortium name="The Broad Institute Genomics Platform"/>
            <consortium name="The Broad Institute Genome Sequencing Center for Infectious Disease"/>
            <person name="Wu L."/>
            <person name="Ma J."/>
        </authorList>
    </citation>
    <scope>NUCLEOTIDE SEQUENCE [LARGE SCALE GENOMIC DNA]</scope>
    <source>
        <strain evidence="4">JCM 17687</strain>
    </source>
</reference>
<sequence>MTTDTTTTSSTATADPVLLLTAVVRDVQRLSPSFVRIRLGGDGFEHLGPEGPTLDQRVKLLVPSPGRSCVTAHLDARGWYAAWLALPEADRGVLRTYTARAVVGEGAERQLVVDFVLHGSAGHGGSGDVGPGDGGVGPAGAWAAAAAVGDEIGLIAPRRGCEDGFGGIEFRPGSASRLVLVADETALPALASIAEALPPHVEGVAVVEVPDALDAADVCLPAGIEVHRIVRGGRPRGEQTLERLRACLRLDSEGRTAAEPPSLGLAGAGAGALPGELDEHVWETPVHSSSGEEVAAAAPLGSDDTYAWVAGDSDTVKACRRLLVGEAGLPRPQVAFMGYWKHGRPS</sequence>
<dbReference type="Pfam" id="PF04954">
    <property type="entry name" value="SIP"/>
    <property type="match status" value="1"/>
</dbReference>
<dbReference type="CDD" id="cd06193">
    <property type="entry name" value="siderophore_interacting"/>
    <property type="match status" value="1"/>
</dbReference>
<evidence type="ECO:0000313" key="4">
    <source>
        <dbReference type="Proteomes" id="UP001500427"/>
    </source>
</evidence>
<dbReference type="EMBL" id="BAABIW010000020">
    <property type="protein sequence ID" value="GAA5032259.1"/>
    <property type="molecule type" value="Genomic_DNA"/>
</dbReference>
<dbReference type="Proteomes" id="UP001500427">
    <property type="component" value="Unassembled WGS sequence"/>
</dbReference>
<proteinExistence type="predicted"/>
<feature type="domain" description="SIP-like Rossmann fold" evidence="1">
    <location>
        <begin position="176"/>
        <end position="343"/>
    </location>
</feature>
<dbReference type="RefSeq" id="WP_345508413.1">
    <property type="nucleotide sequence ID" value="NZ_BAABIW010000020.1"/>
</dbReference>
<dbReference type="InterPro" id="IPR007037">
    <property type="entry name" value="SIP_rossman_dom"/>
</dbReference>
<dbReference type="InterPro" id="IPR013113">
    <property type="entry name" value="SIP_FAD-bd"/>
</dbReference>
<keyword evidence="4" id="KW-1185">Reference proteome</keyword>
<feature type="domain" description="Siderophore-interacting FAD-binding" evidence="2">
    <location>
        <begin position="24"/>
        <end position="159"/>
    </location>
</feature>
<dbReference type="InterPro" id="IPR039374">
    <property type="entry name" value="SIP_fam"/>
</dbReference>
<dbReference type="Pfam" id="PF08021">
    <property type="entry name" value="FAD_binding_9"/>
    <property type="match status" value="1"/>
</dbReference>
<dbReference type="Gene3D" id="3.40.50.80">
    <property type="entry name" value="Nucleotide-binding domain of ferredoxin-NADP reductase (FNR) module"/>
    <property type="match status" value="1"/>
</dbReference>
<accession>A0ABP9JJ68</accession>
<evidence type="ECO:0000313" key="3">
    <source>
        <dbReference type="EMBL" id="GAA5032259.1"/>
    </source>
</evidence>
<name>A0ABP9JJ68_9MICO</name>
<dbReference type="Gene3D" id="2.40.30.10">
    <property type="entry name" value="Translation factors"/>
    <property type="match status" value="1"/>
</dbReference>
<dbReference type="PANTHER" id="PTHR30157">
    <property type="entry name" value="FERRIC REDUCTASE, NADPH-DEPENDENT"/>
    <property type="match status" value="1"/>
</dbReference>
<comment type="caution">
    <text evidence="3">The sequence shown here is derived from an EMBL/GenBank/DDBJ whole genome shotgun (WGS) entry which is preliminary data.</text>
</comment>
<protein>
    <submittedName>
        <fullName evidence="3">Siderophore-interacting protein</fullName>
    </submittedName>
</protein>
<dbReference type="InterPro" id="IPR039261">
    <property type="entry name" value="FNR_nucleotide-bd"/>
</dbReference>
<evidence type="ECO:0000259" key="2">
    <source>
        <dbReference type="Pfam" id="PF08021"/>
    </source>
</evidence>
<organism evidence="3 4">
    <name type="scientific">Terrabacter aeriphilus</name>
    <dbReference type="NCBI Taxonomy" id="515662"/>
    <lineage>
        <taxon>Bacteria</taxon>
        <taxon>Bacillati</taxon>
        <taxon>Actinomycetota</taxon>
        <taxon>Actinomycetes</taxon>
        <taxon>Micrococcales</taxon>
        <taxon>Intrasporangiaceae</taxon>
        <taxon>Terrabacter</taxon>
    </lineage>
</organism>
<evidence type="ECO:0000259" key="1">
    <source>
        <dbReference type="Pfam" id="PF04954"/>
    </source>
</evidence>
<gene>
    <name evidence="3" type="ORF">GCM10023258_31060</name>
</gene>